<feature type="compositionally biased region" description="Polar residues" evidence="6">
    <location>
        <begin position="307"/>
        <end position="318"/>
    </location>
</feature>
<dbReference type="SUPFAM" id="SSF56112">
    <property type="entry name" value="Protein kinase-like (PK-like)"/>
    <property type="match status" value="1"/>
</dbReference>
<protein>
    <submittedName>
        <fullName evidence="9">Kinase-like protein</fullName>
    </submittedName>
</protein>
<feature type="region of interest" description="Disordered" evidence="6">
    <location>
        <begin position="306"/>
        <end position="326"/>
    </location>
</feature>
<evidence type="ECO:0000259" key="8">
    <source>
        <dbReference type="PROSITE" id="PS50137"/>
    </source>
</evidence>
<dbReference type="InterPro" id="IPR011009">
    <property type="entry name" value="Kinase-like_dom_sf"/>
</dbReference>
<dbReference type="PROSITE" id="PS50137">
    <property type="entry name" value="DS_RBD"/>
    <property type="match status" value="1"/>
</dbReference>
<dbReference type="InterPro" id="IPR000719">
    <property type="entry name" value="Prot_kinase_dom"/>
</dbReference>
<dbReference type="GO" id="GO:0003723">
    <property type="term" value="F:RNA binding"/>
    <property type="evidence" value="ECO:0007669"/>
    <property type="project" value="UniProtKB-UniRule"/>
</dbReference>
<reference evidence="9" key="1">
    <citation type="submission" date="2016-06" db="EMBL/GenBank/DDBJ databases">
        <title>Draft Genome sequence of the fungus Inonotus baumii.</title>
        <authorList>
            <person name="Zhu H."/>
            <person name="Lin W."/>
        </authorList>
    </citation>
    <scope>NUCLEOTIDE SEQUENCE</scope>
    <source>
        <strain evidence="9">821</strain>
    </source>
</reference>
<dbReference type="InterPro" id="IPR051681">
    <property type="entry name" value="Ser/Thr_Kinases-Pseudokinases"/>
</dbReference>
<dbReference type="Pfam" id="PF07714">
    <property type="entry name" value="PK_Tyr_Ser-Thr"/>
    <property type="match status" value="1"/>
</dbReference>
<sequence>MSGPRETVDYDIPSYVTDFSAYFDHSDFRLECQAVGGFADVYSNVLGIQKFAVKVLRPWIRTATMKKDFNFELSSWVKLGEHTNILKFVGICYTTLLSEVPQPCLLSFWQENGQLGIYLKSKPNVDLLEIIRGVFAGVKHMHGKGVIHGDIRGGNILVSSSGIPLIADFGLSKLIGRESSISIGAGTTRWMARELLHTDPSSLGTGISCRRSKASDIWALGMTILELLSGQKPYCDYANEWHIPQVIFRGEKPRFPGVFHESWASFEDILLEICKTCWVDNPSERPTIERLSDDLEDLRDFGIIQISEDTSSNDSSATPRARPQDDHAQLFDSIEALSLSDRDGTFSNSGFCGSQPNNRDTDRAAEQGTANHPPSNSQIADPNCGFEETKNRLSDGYKISYMTAFSNHLVASKRLRKHVLNCRSEGPPHAPRWYVSISEVEDLLYGEAFGPSKKLAQEEAAKIAFAAIEVEDLLYGEAFGPSKKLAQEEAAKIAFAAIG</sequence>
<dbReference type="SUPFAM" id="SSF54768">
    <property type="entry name" value="dsRNA-binding domain-like"/>
    <property type="match status" value="1"/>
</dbReference>
<name>A0A9Q5NCA4_SANBA</name>
<dbReference type="InterPro" id="IPR008266">
    <property type="entry name" value="Tyr_kinase_AS"/>
</dbReference>
<dbReference type="AlphaFoldDB" id="A0A9Q5NCA4"/>
<dbReference type="PANTHER" id="PTHR44329:SF288">
    <property type="entry name" value="MITOGEN-ACTIVATED PROTEIN KINASE KINASE KINASE 20"/>
    <property type="match status" value="1"/>
</dbReference>
<evidence type="ECO:0000313" key="10">
    <source>
        <dbReference type="Proteomes" id="UP000757232"/>
    </source>
</evidence>
<dbReference type="Pfam" id="PF00035">
    <property type="entry name" value="dsrm"/>
    <property type="match status" value="1"/>
</dbReference>
<keyword evidence="5" id="KW-0694">RNA-binding</keyword>
<keyword evidence="1" id="KW-0808">Transferase</keyword>
<evidence type="ECO:0000256" key="3">
    <source>
        <dbReference type="ARBA" id="ARBA00022777"/>
    </source>
</evidence>
<keyword evidence="2" id="KW-0547">Nucleotide-binding</keyword>
<evidence type="ECO:0000256" key="6">
    <source>
        <dbReference type="SAM" id="MobiDB-lite"/>
    </source>
</evidence>
<dbReference type="GO" id="GO:0005524">
    <property type="term" value="F:ATP binding"/>
    <property type="evidence" value="ECO:0007669"/>
    <property type="project" value="UniProtKB-KW"/>
</dbReference>
<keyword evidence="3 9" id="KW-0418">Kinase</keyword>
<dbReference type="OrthoDB" id="346907at2759"/>
<evidence type="ECO:0000256" key="2">
    <source>
        <dbReference type="ARBA" id="ARBA00022741"/>
    </source>
</evidence>
<feature type="compositionally biased region" description="Polar residues" evidence="6">
    <location>
        <begin position="347"/>
        <end position="358"/>
    </location>
</feature>
<dbReference type="PANTHER" id="PTHR44329">
    <property type="entry name" value="SERINE/THREONINE-PROTEIN KINASE TNNI3K-RELATED"/>
    <property type="match status" value="1"/>
</dbReference>
<feature type="region of interest" description="Disordered" evidence="6">
    <location>
        <begin position="347"/>
        <end position="384"/>
    </location>
</feature>
<evidence type="ECO:0000256" key="5">
    <source>
        <dbReference type="PROSITE-ProRule" id="PRU00266"/>
    </source>
</evidence>
<comment type="caution">
    <text evidence="9">The sequence shown here is derived from an EMBL/GenBank/DDBJ whole genome shotgun (WGS) entry which is preliminary data.</text>
</comment>
<dbReference type="PROSITE" id="PS50011">
    <property type="entry name" value="PROTEIN_KINASE_DOM"/>
    <property type="match status" value="1"/>
</dbReference>
<feature type="domain" description="Protein kinase" evidence="7">
    <location>
        <begin position="27"/>
        <end position="298"/>
    </location>
</feature>
<gene>
    <name evidence="9" type="ORF">A7U60_g606</name>
</gene>
<evidence type="ECO:0000256" key="4">
    <source>
        <dbReference type="ARBA" id="ARBA00022840"/>
    </source>
</evidence>
<organism evidence="9 10">
    <name type="scientific">Sanghuangporus baumii</name>
    <name type="common">Phellinus baumii</name>
    <dbReference type="NCBI Taxonomy" id="108892"/>
    <lineage>
        <taxon>Eukaryota</taxon>
        <taxon>Fungi</taxon>
        <taxon>Dikarya</taxon>
        <taxon>Basidiomycota</taxon>
        <taxon>Agaricomycotina</taxon>
        <taxon>Agaricomycetes</taxon>
        <taxon>Hymenochaetales</taxon>
        <taxon>Hymenochaetaceae</taxon>
        <taxon>Sanghuangporus</taxon>
    </lineage>
</organism>
<evidence type="ECO:0000313" key="9">
    <source>
        <dbReference type="EMBL" id="OCB92071.1"/>
    </source>
</evidence>
<keyword evidence="4" id="KW-0067">ATP-binding</keyword>
<dbReference type="Proteomes" id="UP000757232">
    <property type="component" value="Unassembled WGS sequence"/>
</dbReference>
<dbReference type="InterPro" id="IPR014720">
    <property type="entry name" value="dsRBD_dom"/>
</dbReference>
<feature type="domain" description="DRBM" evidence="8">
    <location>
        <begin position="381"/>
        <end position="470"/>
    </location>
</feature>
<proteinExistence type="predicted"/>
<dbReference type="GO" id="GO:0004674">
    <property type="term" value="F:protein serine/threonine kinase activity"/>
    <property type="evidence" value="ECO:0007669"/>
    <property type="project" value="TreeGrafter"/>
</dbReference>
<dbReference type="Gene3D" id="1.10.510.10">
    <property type="entry name" value="Transferase(Phosphotransferase) domain 1"/>
    <property type="match status" value="1"/>
</dbReference>
<dbReference type="InterPro" id="IPR001245">
    <property type="entry name" value="Ser-Thr/Tyr_kinase_cat_dom"/>
</dbReference>
<dbReference type="EMBL" id="LNZH02000037">
    <property type="protein sequence ID" value="OCB92071.1"/>
    <property type="molecule type" value="Genomic_DNA"/>
</dbReference>
<evidence type="ECO:0000259" key="7">
    <source>
        <dbReference type="PROSITE" id="PS50011"/>
    </source>
</evidence>
<dbReference type="PROSITE" id="PS00109">
    <property type="entry name" value="PROTEIN_KINASE_TYR"/>
    <property type="match status" value="1"/>
</dbReference>
<dbReference type="Gene3D" id="3.30.160.20">
    <property type="match status" value="1"/>
</dbReference>
<evidence type="ECO:0000256" key="1">
    <source>
        <dbReference type="ARBA" id="ARBA00022679"/>
    </source>
</evidence>
<accession>A0A9Q5NCA4</accession>
<keyword evidence="10" id="KW-1185">Reference proteome</keyword>
<feature type="compositionally biased region" description="Polar residues" evidence="6">
    <location>
        <begin position="368"/>
        <end position="380"/>
    </location>
</feature>